<dbReference type="RefSeq" id="WP_157870899.1">
    <property type="nucleotide sequence ID" value="NZ_CP011126.1"/>
</dbReference>
<gene>
    <name evidence="1" type="ORF">CleRT_13820</name>
</gene>
<name>A0ABM5UVC4_9COXI</name>
<sequence>MHYRVRSNNDPVMVFSQYPDLVEFLERNNDLLAVLPYEKKISKKIYRMLIMEKLNYNIIDFTCTPSILMTRIQSFEITPFPKQIVVNHRLKSFGGKFQYQKLSFTIVRKIRE</sequence>
<proteinExistence type="predicted"/>
<accession>A0ABM5UVC4</accession>
<evidence type="ECO:0000313" key="2">
    <source>
        <dbReference type="Proteomes" id="UP000063965"/>
    </source>
</evidence>
<dbReference type="Proteomes" id="UP000063965">
    <property type="component" value="Chromosome"/>
</dbReference>
<protein>
    <submittedName>
        <fullName evidence="1">Uncharacterized protein</fullName>
    </submittedName>
</protein>
<dbReference type="EMBL" id="CP011126">
    <property type="protein sequence ID" value="AKQ33934.1"/>
    <property type="molecule type" value="Genomic_DNA"/>
</dbReference>
<keyword evidence="2" id="KW-1185">Reference proteome</keyword>
<organism evidence="1 2">
    <name type="scientific">Candidatus Coxiella mudrowiae</name>
    <dbReference type="NCBI Taxonomy" id="2054173"/>
    <lineage>
        <taxon>Bacteria</taxon>
        <taxon>Pseudomonadati</taxon>
        <taxon>Pseudomonadota</taxon>
        <taxon>Gammaproteobacteria</taxon>
        <taxon>Legionellales</taxon>
        <taxon>Coxiellaceae</taxon>
        <taxon>Coxiella</taxon>
    </lineage>
</organism>
<reference evidence="1 2" key="1">
    <citation type="journal article" date="2015" name="Genome Biol. Evol.">
        <title>Distinctive Genome Reduction Rates Revealed by Genomic Analyses of Two Coxiella-Like Endosymbionts in Ticks.</title>
        <authorList>
            <person name="Gottlieb Y."/>
            <person name="Lalzar I."/>
            <person name="Klasson L."/>
        </authorList>
    </citation>
    <scope>NUCLEOTIDE SEQUENCE [LARGE SCALE GENOMIC DNA]</scope>
    <source>
        <strain evidence="1 2">CRt</strain>
    </source>
</reference>
<evidence type="ECO:0000313" key="1">
    <source>
        <dbReference type="EMBL" id="AKQ33934.1"/>
    </source>
</evidence>